<dbReference type="PATRIC" id="fig|1423719.4.peg.1382"/>
<proteinExistence type="predicted"/>
<reference evidence="3 4" key="1">
    <citation type="journal article" date="2015" name="Genome Announc.">
        <title>Expanding the biotechnology potential of lactobacilli through comparative genomics of 213 strains and associated genera.</title>
        <authorList>
            <person name="Sun Z."/>
            <person name="Harris H.M."/>
            <person name="McCann A."/>
            <person name="Guo C."/>
            <person name="Argimon S."/>
            <person name="Zhang W."/>
            <person name="Yang X."/>
            <person name="Jeffery I.B."/>
            <person name="Cooney J.C."/>
            <person name="Kagawa T.F."/>
            <person name="Liu W."/>
            <person name="Song Y."/>
            <person name="Salvetti E."/>
            <person name="Wrobel A."/>
            <person name="Rasinkangas P."/>
            <person name="Parkhill J."/>
            <person name="Rea M.C."/>
            <person name="O'Sullivan O."/>
            <person name="Ritari J."/>
            <person name="Douillard F.P."/>
            <person name="Paul Ross R."/>
            <person name="Yang R."/>
            <person name="Briner A.E."/>
            <person name="Felis G.E."/>
            <person name="de Vos W.M."/>
            <person name="Barrangou R."/>
            <person name="Klaenhammer T.R."/>
            <person name="Caufield P.W."/>
            <person name="Cui Y."/>
            <person name="Zhang H."/>
            <person name="O'Toole P.W."/>
        </authorList>
    </citation>
    <scope>NUCLEOTIDE SEQUENCE [LARGE SCALE GENOMIC DNA]</scope>
    <source>
        <strain evidence="3 4">DSM 15638</strain>
    </source>
</reference>
<dbReference type="Gene3D" id="1.10.1790.10">
    <property type="entry name" value="PRD domain"/>
    <property type="match status" value="2"/>
</dbReference>
<dbReference type="InterPro" id="IPR036650">
    <property type="entry name" value="CAT_RNA-bd_dom_sf"/>
</dbReference>
<sequence>MSVFMGLFLWKGGWFNVKFVKNFNNNAALVESSDNIEWVVIGNGIGFGYHVGDIIDDAKIDRRFKAEEDSDTMKLISGFDAQVLEVASALVNVVEPLINVKFDDVQFLVLVDHLQYSLKKNSDEMFLNDQSVHWEIKKLFPVEFNAAEAGIQKIESEFNLSVQKNELILLTYHLINVKEGGHAVQDSMKMSELISGIINIIQLDTGIILDEKTFNYSRFVSHLRYLFIRHFNNTEIDRAELDPELLAMMISRYPEVYKTVEKIVHYIRERANWDLQADEQVYLVLHIWRVTHRQEEN</sequence>
<dbReference type="Pfam" id="PF00874">
    <property type="entry name" value="PRD"/>
    <property type="match status" value="2"/>
</dbReference>
<dbReference type="SMART" id="SM01061">
    <property type="entry name" value="CAT_RBD"/>
    <property type="match status" value="1"/>
</dbReference>
<keyword evidence="4" id="KW-1185">Reference proteome</keyword>
<dbReference type="InterPro" id="IPR011608">
    <property type="entry name" value="PRD"/>
</dbReference>
<keyword evidence="1" id="KW-0677">Repeat</keyword>
<accession>A0A0R1HHP9</accession>
<evidence type="ECO:0000313" key="3">
    <source>
        <dbReference type="EMBL" id="KRK45544.1"/>
    </source>
</evidence>
<dbReference type="SUPFAM" id="SSF50151">
    <property type="entry name" value="SacY-like RNA-binding domain"/>
    <property type="match status" value="1"/>
</dbReference>
<evidence type="ECO:0000259" key="2">
    <source>
        <dbReference type="PROSITE" id="PS51372"/>
    </source>
</evidence>
<dbReference type="Proteomes" id="UP000051450">
    <property type="component" value="Unassembled WGS sequence"/>
</dbReference>
<dbReference type="GO" id="GO:0006355">
    <property type="term" value="P:regulation of DNA-templated transcription"/>
    <property type="evidence" value="ECO:0007669"/>
    <property type="project" value="InterPro"/>
</dbReference>
<dbReference type="EMBL" id="AZDI01000007">
    <property type="protein sequence ID" value="KRK45544.1"/>
    <property type="molecule type" value="Genomic_DNA"/>
</dbReference>
<dbReference type="GO" id="GO:0003723">
    <property type="term" value="F:RNA binding"/>
    <property type="evidence" value="ECO:0007669"/>
    <property type="project" value="InterPro"/>
</dbReference>
<comment type="caution">
    <text evidence="3">The sequence shown here is derived from an EMBL/GenBank/DDBJ whole genome shotgun (WGS) entry which is preliminary data.</text>
</comment>
<protein>
    <submittedName>
        <fullName evidence="3">Transcription antiterminator</fullName>
    </submittedName>
</protein>
<dbReference type="PANTHER" id="PTHR30185:SF15">
    <property type="entry name" value="CRYPTIC BETA-GLUCOSIDE BGL OPERON ANTITERMINATOR"/>
    <property type="match status" value="1"/>
</dbReference>
<dbReference type="Gene3D" id="2.30.24.10">
    <property type="entry name" value="CAT RNA-binding domain"/>
    <property type="match status" value="1"/>
</dbReference>
<dbReference type="InterPro" id="IPR050661">
    <property type="entry name" value="BglG_antiterminators"/>
</dbReference>
<dbReference type="InterPro" id="IPR036634">
    <property type="entry name" value="PRD_sf"/>
</dbReference>
<dbReference type="AlphaFoldDB" id="A0A0R1HHP9"/>
<feature type="domain" description="PRD" evidence="2">
    <location>
        <begin position="78"/>
        <end position="184"/>
    </location>
</feature>
<evidence type="ECO:0000256" key="1">
    <source>
        <dbReference type="ARBA" id="ARBA00022737"/>
    </source>
</evidence>
<dbReference type="SUPFAM" id="SSF63520">
    <property type="entry name" value="PTS-regulatory domain, PRD"/>
    <property type="match status" value="2"/>
</dbReference>
<dbReference type="OrthoDB" id="9813552at2"/>
<gene>
    <name evidence="3" type="ORF">FC66_GL001360</name>
</gene>
<name>A0A0R1HHP9_9LACO</name>
<feature type="domain" description="PRD" evidence="2">
    <location>
        <begin position="185"/>
        <end position="297"/>
    </location>
</feature>
<organism evidence="3 4">
    <name type="scientific">Dellaglioa algida DSM 15638</name>
    <dbReference type="NCBI Taxonomy" id="1423719"/>
    <lineage>
        <taxon>Bacteria</taxon>
        <taxon>Bacillati</taxon>
        <taxon>Bacillota</taxon>
        <taxon>Bacilli</taxon>
        <taxon>Lactobacillales</taxon>
        <taxon>Lactobacillaceae</taxon>
        <taxon>Dellaglioa</taxon>
    </lineage>
</organism>
<dbReference type="PANTHER" id="PTHR30185">
    <property type="entry name" value="CRYPTIC BETA-GLUCOSIDE BGL OPERON ANTITERMINATOR"/>
    <property type="match status" value="1"/>
</dbReference>
<dbReference type="InterPro" id="IPR004341">
    <property type="entry name" value="CAT_RNA-bd_dom"/>
</dbReference>
<dbReference type="PROSITE" id="PS51372">
    <property type="entry name" value="PRD_2"/>
    <property type="match status" value="2"/>
</dbReference>
<dbReference type="Pfam" id="PF03123">
    <property type="entry name" value="CAT_RBD"/>
    <property type="match status" value="1"/>
</dbReference>
<dbReference type="STRING" id="1423719.FC66_GL001360"/>
<evidence type="ECO:0000313" key="4">
    <source>
        <dbReference type="Proteomes" id="UP000051450"/>
    </source>
</evidence>